<accession>A0A2K2D2D4</accession>
<evidence type="ECO:0000256" key="1">
    <source>
        <dbReference type="ARBA" id="ARBA00004123"/>
    </source>
</evidence>
<keyword evidence="4" id="KW-0238">DNA-binding</keyword>
<feature type="compositionally biased region" description="Low complexity" evidence="7">
    <location>
        <begin position="148"/>
        <end position="163"/>
    </location>
</feature>
<proteinExistence type="predicted"/>
<evidence type="ECO:0000313" key="12">
    <source>
        <dbReference type="Proteomes" id="UP000008810"/>
    </source>
</evidence>
<feature type="region of interest" description="Disordered" evidence="7">
    <location>
        <begin position="122"/>
        <end position="166"/>
    </location>
</feature>
<evidence type="ECO:0000256" key="6">
    <source>
        <dbReference type="ARBA" id="ARBA00023242"/>
    </source>
</evidence>
<dbReference type="EMBL" id="CM000882">
    <property type="protein sequence ID" value="PNT68425.1"/>
    <property type="molecule type" value="Genomic_DNA"/>
</dbReference>
<comment type="subcellular location">
    <subcellularLocation>
        <location evidence="1">Nucleus</location>
    </subcellularLocation>
</comment>
<dbReference type="OrthoDB" id="2143914at2759"/>
<name>A0A2K2D2D4_BRADI</name>
<reference evidence="11" key="3">
    <citation type="submission" date="2018-08" db="UniProtKB">
        <authorList>
            <consortium name="EnsemblPlants"/>
        </authorList>
    </citation>
    <scope>IDENTIFICATION</scope>
    <source>
        <strain evidence="11">cv. Bd21</strain>
    </source>
</reference>
<evidence type="ECO:0000256" key="7">
    <source>
        <dbReference type="SAM" id="MobiDB-lite"/>
    </source>
</evidence>
<dbReference type="GeneID" id="112271777"/>
<evidence type="ECO:0000259" key="8">
    <source>
        <dbReference type="PROSITE" id="PS50090"/>
    </source>
</evidence>
<keyword evidence="3" id="KW-0805">Transcription regulation</keyword>
<keyword evidence="2" id="KW-0677">Repeat</keyword>
<protein>
    <submittedName>
        <fullName evidence="10 11">Uncharacterized protein</fullName>
    </submittedName>
</protein>
<evidence type="ECO:0000256" key="2">
    <source>
        <dbReference type="ARBA" id="ARBA00022737"/>
    </source>
</evidence>
<dbReference type="RefSeq" id="XP_024317615.1">
    <property type="nucleotide sequence ID" value="XM_024461847.1"/>
</dbReference>
<feature type="domain" description="Myb-like" evidence="8">
    <location>
        <begin position="72"/>
        <end position="115"/>
    </location>
</feature>
<dbReference type="AlphaFoldDB" id="A0A2K2D2D4"/>
<evidence type="ECO:0000256" key="4">
    <source>
        <dbReference type="ARBA" id="ARBA00023125"/>
    </source>
</evidence>
<dbReference type="GO" id="GO:0005634">
    <property type="term" value="C:nucleus"/>
    <property type="evidence" value="ECO:0007669"/>
    <property type="project" value="UniProtKB-SubCell"/>
</dbReference>
<feature type="domain" description="Myb-like" evidence="8">
    <location>
        <begin position="11"/>
        <end position="63"/>
    </location>
</feature>
<dbReference type="Gene3D" id="1.10.10.60">
    <property type="entry name" value="Homeodomain-like"/>
    <property type="match status" value="2"/>
</dbReference>
<evidence type="ECO:0000256" key="3">
    <source>
        <dbReference type="ARBA" id="ARBA00023015"/>
    </source>
</evidence>
<dbReference type="SMART" id="SM00717">
    <property type="entry name" value="SANT"/>
    <property type="match status" value="2"/>
</dbReference>
<feature type="domain" description="HTH myb-type" evidence="9">
    <location>
        <begin position="64"/>
        <end position="119"/>
    </location>
</feature>
<dbReference type="InterPro" id="IPR017930">
    <property type="entry name" value="Myb_dom"/>
</dbReference>
<organism evidence="10">
    <name type="scientific">Brachypodium distachyon</name>
    <name type="common">Purple false brome</name>
    <name type="synonym">Trachynia distachya</name>
    <dbReference type="NCBI Taxonomy" id="15368"/>
    <lineage>
        <taxon>Eukaryota</taxon>
        <taxon>Viridiplantae</taxon>
        <taxon>Streptophyta</taxon>
        <taxon>Embryophyta</taxon>
        <taxon>Tracheophyta</taxon>
        <taxon>Spermatophyta</taxon>
        <taxon>Magnoliopsida</taxon>
        <taxon>Liliopsida</taxon>
        <taxon>Poales</taxon>
        <taxon>Poaceae</taxon>
        <taxon>BOP clade</taxon>
        <taxon>Pooideae</taxon>
        <taxon>Stipodae</taxon>
        <taxon>Brachypodieae</taxon>
        <taxon>Brachypodium</taxon>
    </lineage>
</organism>
<feature type="domain" description="HTH myb-type" evidence="9">
    <location>
        <begin position="11"/>
        <end position="59"/>
    </location>
</feature>
<dbReference type="SUPFAM" id="SSF46689">
    <property type="entry name" value="Homeodomain-like"/>
    <property type="match status" value="1"/>
</dbReference>
<reference evidence="10 11" key="1">
    <citation type="journal article" date="2010" name="Nature">
        <title>Genome sequencing and analysis of the model grass Brachypodium distachyon.</title>
        <authorList>
            <consortium name="International Brachypodium Initiative"/>
        </authorList>
    </citation>
    <scope>NUCLEOTIDE SEQUENCE [LARGE SCALE GENOMIC DNA]</scope>
    <source>
        <strain evidence="10 11">Bd21</strain>
    </source>
</reference>
<evidence type="ECO:0000313" key="11">
    <source>
        <dbReference type="EnsemblPlants" id="PNT68425"/>
    </source>
</evidence>
<sequence>MQPRGRGERMSAAVKKGPWTAEEDEVLRRHVREHGACEWSSIRSRGLLPRTGKSCRLRWVNKLRPNLKTGCKFSAEEERVVIELQAQFGNKWARIATYLPGRTDNDVKNFWSTRQKRLARILRAPLRPRTRRSAAAAKRQIRAGGSGAVSSSSPSTAAAPSHSQELLPTGQASEPLYQVQDHRPCFDMIPFHEPTMHDHHIIGQSWSQEPPPLTQCADAGKQNGEYLCQVQVRERPCFPTIPFQQPPPLPTTRHYIIGQSSQEPPSPPPMANPRCADTSLLFPGLLGPGPVPPSPVAGFASATGICGSSSYGAAPPALSFHHPLSFLCAGDPTPMVDPAATLAGNGGVPYLEPKPEQAQQPPPLGFFGLEEEYVDEYGLLGGLVRRDTIFDDLAPEMFDFFELSPSPPPPSTGL</sequence>
<feature type="compositionally biased region" description="Basic residues" evidence="7">
    <location>
        <begin position="122"/>
        <end position="132"/>
    </location>
</feature>
<dbReference type="FunFam" id="1.10.10.60:FF:000060">
    <property type="entry name" value="MYB transcription factor"/>
    <property type="match status" value="1"/>
</dbReference>
<dbReference type="Gramene" id="PNT68425">
    <property type="protein sequence ID" value="PNT68425"/>
    <property type="gene ID" value="BRADI_3g40392v3"/>
</dbReference>
<dbReference type="EnsemblPlants" id="PNT68425">
    <property type="protein sequence ID" value="PNT68425"/>
    <property type="gene ID" value="BRADI_3g40392v3"/>
</dbReference>
<gene>
    <name evidence="11" type="primary">LOC112271777</name>
    <name evidence="10" type="ORF">BRADI_3g40392v3</name>
</gene>
<reference evidence="10" key="2">
    <citation type="submission" date="2017-06" db="EMBL/GenBank/DDBJ databases">
        <title>WGS assembly of Brachypodium distachyon.</title>
        <authorList>
            <consortium name="The International Brachypodium Initiative"/>
            <person name="Lucas S."/>
            <person name="Harmon-Smith M."/>
            <person name="Lail K."/>
            <person name="Tice H."/>
            <person name="Grimwood J."/>
            <person name="Bruce D."/>
            <person name="Barry K."/>
            <person name="Shu S."/>
            <person name="Lindquist E."/>
            <person name="Wang M."/>
            <person name="Pitluck S."/>
            <person name="Vogel J.P."/>
            <person name="Garvin D.F."/>
            <person name="Mockler T.C."/>
            <person name="Schmutz J."/>
            <person name="Rokhsar D."/>
            <person name="Bevan M.W."/>
        </authorList>
    </citation>
    <scope>NUCLEOTIDE SEQUENCE</scope>
    <source>
        <strain evidence="10">Bd21</strain>
    </source>
</reference>
<dbReference type="Proteomes" id="UP000008810">
    <property type="component" value="Chromosome 3"/>
</dbReference>
<dbReference type="InterPro" id="IPR001005">
    <property type="entry name" value="SANT/Myb"/>
</dbReference>
<keyword evidence="6" id="KW-0539">Nucleus</keyword>
<dbReference type="PANTHER" id="PTHR47996">
    <property type="entry name" value="TRANSCRIPTION FACTOR DUO1"/>
    <property type="match status" value="1"/>
</dbReference>
<dbReference type="CDD" id="cd00167">
    <property type="entry name" value="SANT"/>
    <property type="match status" value="2"/>
</dbReference>
<keyword evidence="12" id="KW-1185">Reference proteome</keyword>
<dbReference type="Pfam" id="PF00249">
    <property type="entry name" value="Myb_DNA-binding"/>
    <property type="match status" value="2"/>
</dbReference>
<dbReference type="PROSITE" id="PS50090">
    <property type="entry name" value="MYB_LIKE"/>
    <property type="match status" value="2"/>
</dbReference>
<keyword evidence="5" id="KW-0804">Transcription</keyword>
<evidence type="ECO:0000259" key="9">
    <source>
        <dbReference type="PROSITE" id="PS51294"/>
    </source>
</evidence>
<dbReference type="STRING" id="15368.A0A2K2D2D4"/>
<dbReference type="GO" id="GO:0003677">
    <property type="term" value="F:DNA binding"/>
    <property type="evidence" value="ECO:0007669"/>
    <property type="project" value="UniProtKB-KW"/>
</dbReference>
<dbReference type="PROSITE" id="PS51294">
    <property type="entry name" value="HTH_MYB"/>
    <property type="match status" value="2"/>
</dbReference>
<evidence type="ECO:0000256" key="5">
    <source>
        <dbReference type="ARBA" id="ARBA00023163"/>
    </source>
</evidence>
<dbReference type="InterPro" id="IPR053106">
    <property type="entry name" value="Plant_Male-Germline_Reg_TFs"/>
</dbReference>
<dbReference type="KEGG" id="bdi:112271777"/>
<evidence type="ECO:0000313" key="10">
    <source>
        <dbReference type="EMBL" id="PNT68425.1"/>
    </source>
</evidence>
<dbReference type="FunFam" id="1.10.10.60:FF:000351">
    <property type="entry name" value="Transcription factor GAMYB"/>
    <property type="match status" value="1"/>
</dbReference>
<dbReference type="PANTHER" id="PTHR47996:SF3">
    <property type="entry name" value="TRANSCRIPTION FACTOR DUO1"/>
    <property type="match status" value="1"/>
</dbReference>
<dbReference type="InterPro" id="IPR009057">
    <property type="entry name" value="Homeodomain-like_sf"/>
</dbReference>